<evidence type="ECO:0000256" key="6">
    <source>
        <dbReference type="ARBA" id="ARBA00023242"/>
    </source>
</evidence>
<dbReference type="AlphaFoldDB" id="A0A8X8XHH7"/>
<organism evidence="9">
    <name type="scientific">Salvia splendens</name>
    <name type="common">Scarlet sage</name>
    <dbReference type="NCBI Taxonomy" id="180675"/>
    <lineage>
        <taxon>Eukaryota</taxon>
        <taxon>Viridiplantae</taxon>
        <taxon>Streptophyta</taxon>
        <taxon>Embryophyta</taxon>
        <taxon>Tracheophyta</taxon>
        <taxon>Spermatophyta</taxon>
        <taxon>Magnoliopsida</taxon>
        <taxon>eudicotyledons</taxon>
        <taxon>Gunneridae</taxon>
        <taxon>Pentapetalae</taxon>
        <taxon>asterids</taxon>
        <taxon>lamiids</taxon>
        <taxon>Lamiales</taxon>
        <taxon>Lamiaceae</taxon>
        <taxon>Nepetoideae</taxon>
        <taxon>Mentheae</taxon>
        <taxon>Salviinae</taxon>
        <taxon>Salvia</taxon>
        <taxon>Salvia subgen. Calosphace</taxon>
        <taxon>core Calosphace</taxon>
    </lineage>
</organism>
<keyword evidence="4" id="KW-0805">Transcription regulation</keyword>
<dbReference type="PANTHER" id="PTHR46338">
    <property type="entry name" value="TRANSCRIPTION INITIATION FACTOR TFIID SUBUNIT 8"/>
    <property type="match status" value="1"/>
</dbReference>
<dbReference type="SMART" id="SM00576">
    <property type="entry name" value="BTP"/>
    <property type="match status" value="1"/>
</dbReference>
<dbReference type="PANTHER" id="PTHR46338:SF1">
    <property type="entry name" value="TRANSCRIPTION INITIATION FACTOR TFIID SUBUNIT 8"/>
    <property type="match status" value="1"/>
</dbReference>
<comment type="subcellular location">
    <subcellularLocation>
        <location evidence="1">Nucleus</location>
    </subcellularLocation>
</comment>
<evidence type="ECO:0000256" key="7">
    <source>
        <dbReference type="SAM" id="MobiDB-lite"/>
    </source>
</evidence>
<evidence type="ECO:0000256" key="5">
    <source>
        <dbReference type="ARBA" id="ARBA00023163"/>
    </source>
</evidence>
<protein>
    <recommendedName>
        <fullName evidence="3">Transcription initiation factor TFIID subunit 8</fullName>
    </recommendedName>
</protein>
<dbReference type="InterPro" id="IPR006565">
    <property type="entry name" value="BTP"/>
</dbReference>
<evidence type="ECO:0000256" key="1">
    <source>
        <dbReference type="ARBA" id="ARBA00004123"/>
    </source>
</evidence>
<dbReference type="Proteomes" id="UP000298416">
    <property type="component" value="Unassembled WGS sequence"/>
</dbReference>
<name>A0A8X8XHH7_SALSN</name>
<evidence type="ECO:0000256" key="4">
    <source>
        <dbReference type="ARBA" id="ARBA00023015"/>
    </source>
</evidence>
<comment type="similarity">
    <text evidence="2">Belongs to the TAF8 family.</text>
</comment>
<dbReference type="CDD" id="cd08049">
    <property type="entry name" value="TAF8"/>
    <property type="match status" value="1"/>
</dbReference>
<accession>A0A8X8XHH7</accession>
<evidence type="ECO:0000256" key="2">
    <source>
        <dbReference type="ARBA" id="ARBA00008767"/>
    </source>
</evidence>
<evidence type="ECO:0000256" key="3">
    <source>
        <dbReference type="ARBA" id="ARBA00017307"/>
    </source>
</evidence>
<sequence>MSDGGEAEGTRDEQNGSNLRSGDGDYSRAISRVAMAQICEGVGFEGFNESALDSLVDIAIRYVCELGKTTRFYANSAGRTGCNIFDVVQGLEDLGKPLGFTGASEVHTDCVVSSGAIREIKEYVDMADEVPFAQPVPQFPVIRERRMIPSFLQMGETPAFKHVPQWLPAFPDAHTYVRTPVWNERLSDPRTDKIELARQHRKAERSLLNLQQRLVCNGSSVATTSAEPCNGGNGSGVNNNGNLSLEKPLEAEDIGVSRVSIPPKLSSQAQTEKQVSLLETFAPAIEAMKDGLDSGSDGEKTFPEKRDSVFLELKGGKKVFGEPLDLKIRKAVGRTSSWFGHEGEKDDKKRRVEFILRQSLENQQELPQLIDNVVCFSPFLEFGGLVLEELQLEGYESSAMLQPHQNFLDSPLPQMHWCCRPLEPKMVFCEEEEETNMSLWRTQDNFLRHQEQVIKHATWN</sequence>
<dbReference type="GO" id="GO:0005669">
    <property type="term" value="C:transcription factor TFIID complex"/>
    <property type="evidence" value="ECO:0007669"/>
    <property type="project" value="InterPro"/>
</dbReference>
<proteinExistence type="inferred from homology"/>
<gene>
    <name evidence="9" type="ORF">SASPL_124732</name>
</gene>
<feature type="region of interest" description="Disordered" evidence="7">
    <location>
        <begin position="1"/>
        <end position="23"/>
    </location>
</feature>
<dbReference type="Pfam" id="PF07524">
    <property type="entry name" value="Bromo_TP"/>
    <property type="match status" value="1"/>
</dbReference>
<dbReference type="Pfam" id="PF10406">
    <property type="entry name" value="TAF8_C"/>
    <property type="match status" value="1"/>
</dbReference>
<keyword evidence="6" id="KW-0539">Nucleus</keyword>
<reference evidence="9" key="2">
    <citation type="submission" date="2020-08" db="EMBL/GenBank/DDBJ databases">
        <title>Plant Genome Project.</title>
        <authorList>
            <person name="Zhang R.-G."/>
        </authorList>
    </citation>
    <scope>NUCLEOTIDE SEQUENCE</scope>
    <source>
        <strain evidence="9">Huo1</strain>
        <tissue evidence="9">Leaf</tissue>
    </source>
</reference>
<reference evidence="9" key="1">
    <citation type="submission" date="2018-01" db="EMBL/GenBank/DDBJ databases">
        <authorList>
            <person name="Mao J.F."/>
        </authorList>
    </citation>
    <scope>NUCLEOTIDE SEQUENCE</scope>
    <source>
        <strain evidence="9">Huo1</strain>
        <tissue evidence="9">Leaf</tissue>
    </source>
</reference>
<dbReference type="InterPro" id="IPR009072">
    <property type="entry name" value="Histone-fold"/>
</dbReference>
<dbReference type="EMBL" id="PNBA02000009">
    <property type="protein sequence ID" value="KAG6412068.1"/>
    <property type="molecule type" value="Genomic_DNA"/>
</dbReference>
<dbReference type="Gene3D" id="1.10.20.10">
    <property type="entry name" value="Histone, subunit A"/>
    <property type="match status" value="1"/>
</dbReference>
<evidence type="ECO:0000313" key="10">
    <source>
        <dbReference type="Proteomes" id="UP000298416"/>
    </source>
</evidence>
<keyword evidence="5" id="KW-0804">Transcription</keyword>
<comment type="caution">
    <text evidence="9">The sequence shown here is derived from an EMBL/GenBank/DDBJ whole genome shotgun (WGS) entry which is preliminary data.</text>
</comment>
<feature type="domain" description="Bromodomain associated" evidence="8">
    <location>
        <begin position="24"/>
        <end position="100"/>
    </location>
</feature>
<keyword evidence="10" id="KW-1185">Reference proteome</keyword>
<dbReference type="InterPro" id="IPR037818">
    <property type="entry name" value="TAF8"/>
</dbReference>
<dbReference type="GO" id="GO:0046982">
    <property type="term" value="F:protein heterodimerization activity"/>
    <property type="evidence" value="ECO:0007669"/>
    <property type="project" value="InterPro"/>
</dbReference>
<evidence type="ECO:0000313" key="9">
    <source>
        <dbReference type="EMBL" id="KAG6412068.1"/>
    </source>
</evidence>
<evidence type="ECO:0000259" key="8">
    <source>
        <dbReference type="SMART" id="SM00576"/>
    </source>
</evidence>
<dbReference type="InterPro" id="IPR019473">
    <property type="entry name" value="TFIID_su8_C"/>
</dbReference>